<dbReference type="Proteomes" id="UP001223390">
    <property type="component" value="Unassembled WGS sequence"/>
</dbReference>
<dbReference type="InterPro" id="IPR050214">
    <property type="entry name" value="Cys_Synth/Cystath_Beta-Synth"/>
</dbReference>
<sequence>MNRLSLLDDFGPLSPAAHAPVPVIARRPAQLVGNTPVLWIDQPFAPPGRGFLAKLEGANPGGIKDRPGLHMIREARLRGDLLPGAPIIESSSGTLGLGLALAGLTFGHPVTVVSDPGMEPAVVRLLTALGAHVDQVSSPHPTGGWQQARRERVAELLAAAGGAYCPDQYSNPDNVGAYRPLAAELIAQLGRIDVLVAAVGTGGHSAGIAAGLREHSPGLQLIGVDSINSAIFGQPVGPRLMRGLGSSIHPANVDYAAFSEVHWVAPGEAVWACRRLARRHYASGGWSVGAVALVAGWAARTMPPGTRIAAVFPDGPHRYLETVYNDAWCVEQGILGVEPAQEPDEIAAPDEYAVTGWTRCSQVLDPLDRAAAGAAGVR</sequence>
<dbReference type="Gene3D" id="3.40.50.1100">
    <property type="match status" value="2"/>
</dbReference>
<evidence type="ECO:0000256" key="2">
    <source>
        <dbReference type="ARBA" id="ARBA00022898"/>
    </source>
</evidence>
<keyword evidence="5" id="KW-1185">Reference proteome</keyword>
<comment type="caution">
    <text evidence="4">The sequence shown here is derived from an EMBL/GenBank/DDBJ whole genome shotgun (WGS) entry which is preliminary data.</text>
</comment>
<dbReference type="RefSeq" id="WP_285340312.1">
    <property type="nucleotide sequence ID" value="NZ_JASITI010000001.1"/>
</dbReference>
<dbReference type="SUPFAM" id="SSF53686">
    <property type="entry name" value="Tryptophan synthase beta subunit-like PLP-dependent enzymes"/>
    <property type="match status" value="1"/>
</dbReference>
<organism evidence="4 5">
    <name type="scientific">Streptomyces katrae</name>
    <dbReference type="NCBI Taxonomy" id="68223"/>
    <lineage>
        <taxon>Bacteria</taxon>
        <taxon>Bacillati</taxon>
        <taxon>Actinomycetota</taxon>
        <taxon>Actinomycetes</taxon>
        <taxon>Kitasatosporales</taxon>
        <taxon>Streptomycetaceae</taxon>
        <taxon>Streptomyces</taxon>
    </lineage>
</organism>
<dbReference type="Pfam" id="PF00291">
    <property type="entry name" value="PALP"/>
    <property type="match status" value="1"/>
</dbReference>
<evidence type="ECO:0000313" key="4">
    <source>
        <dbReference type="EMBL" id="MDK9494434.1"/>
    </source>
</evidence>
<evidence type="ECO:0000313" key="5">
    <source>
        <dbReference type="Proteomes" id="UP001223390"/>
    </source>
</evidence>
<keyword evidence="2" id="KW-0663">Pyridoxal phosphate</keyword>
<proteinExistence type="predicted"/>
<name>A0ABT7GNB1_9ACTN</name>
<dbReference type="InterPro" id="IPR001926">
    <property type="entry name" value="TrpB-like_PALP"/>
</dbReference>
<dbReference type="CDD" id="cd01561">
    <property type="entry name" value="CBS_like"/>
    <property type="match status" value="1"/>
</dbReference>
<dbReference type="EMBL" id="JASITI010000001">
    <property type="protein sequence ID" value="MDK9494434.1"/>
    <property type="molecule type" value="Genomic_DNA"/>
</dbReference>
<gene>
    <name evidence="4" type="ORF">QEZ40_000306</name>
</gene>
<dbReference type="PANTHER" id="PTHR10314">
    <property type="entry name" value="CYSTATHIONINE BETA-SYNTHASE"/>
    <property type="match status" value="1"/>
</dbReference>
<evidence type="ECO:0000256" key="1">
    <source>
        <dbReference type="ARBA" id="ARBA00001933"/>
    </source>
</evidence>
<protein>
    <submittedName>
        <fullName evidence="4">PLP-dependent cysteine synthase family protein</fullName>
    </submittedName>
</protein>
<accession>A0ABT7GNB1</accession>
<reference evidence="4 5" key="1">
    <citation type="submission" date="2023-05" db="EMBL/GenBank/DDBJ databases">
        <title>Sequencing and Assembly of Streptomyces sp. NP73.</title>
        <authorList>
            <person name="Konwar A.N."/>
            <person name="Saikia K."/>
            <person name="Thakur D."/>
        </authorList>
    </citation>
    <scope>NUCLEOTIDE SEQUENCE [LARGE SCALE GENOMIC DNA]</scope>
    <source>
        <strain evidence="4 5">NP73</strain>
    </source>
</reference>
<feature type="domain" description="Tryptophan synthase beta chain-like PALP" evidence="3">
    <location>
        <begin position="30"/>
        <end position="314"/>
    </location>
</feature>
<evidence type="ECO:0000259" key="3">
    <source>
        <dbReference type="Pfam" id="PF00291"/>
    </source>
</evidence>
<dbReference type="InterPro" id="IPR036052">
    <property type="entry name" value="TrpB-like_PALP_sf"/>
</dbReference>
<comment type="cofactor">
    <cofactor evidence="1">
        <name>pyridoxal 5'-phosphate</name>
        <dbReference type="ChEBI" id="CHEBI:597326"/>
    </cofactor>
</comment>